<organism evidence="2 3">
    <name type="scientific">Apatococcus fuscideae</name>
    <dbReference type="NCBI Taxonomy" id="2026836"/>
    <lineage>
        <taxon>Eukaryota</taxon>
        <taxon>Viridiplantae</taxon>
        <taxon>Chlorophyta</taxon>
        <taxon>core chlorophytes</taxon>
        <taxon>Trebouxiophyceae</taxon>
        <taxon>Chlorellales</taxon>
        <taxon>Chlorellaceae</taxon>
        <taxon>Apatococcus</taxon>
    </lineage>
</organism>
<dbReference type="PANTHER" id="PTHR33427:SF2">
    <property type="entry name" value="TRICHOHYALIN"/>
    <property type="match status" value="1"/>
</dbReference>
<accession>A0AAW1TAL7</accession>
<sequence>MQTPMPTARGVRQARAGMQPAAGPSSAGGEQGQGRGSGVGAAFRRRVEVAARAALQARDPQGQTVAALAAQLQEPPAAVRAALEVLQNVQEDEAADLSLMIEDDFFFDANTGIQDFCLYKFAFCAQQPIPSIPFLPLVLSPGGDPEHSNEYHFDRIAMDSSGRLDYQGRRLTPTEAAALRSAWECRYPKAEHANTLGNGRESVSHRRNITTKAQVRQACWSALVDLDGSEAIRAVEPRLAELFRCDAYGNVVSIQASGSAVCAFEADHIFPWSRGGLSVSANLMAVHWGANRFVKNAKIPNALTDAEVERLQCGLSVQIFLHMYSKRSHVPRTKLSLWDAHFQTLLLRTYAVPWELAPLITSDNALELLGRAHQAALDDITS</sequence>
<protein>
    <recommendedName>
        <fullName evidence="4">HNH nuclease domain-containing protein</fullName>
    </recommendedName>
</protein>
<proteinExistence type="predicted"/>
<dbReference type="Proteomes" id="UP001485043">
    <property type="component" value="Unassembled WGS sequence"/>
</dbReference>
<keyword evidence="3" id="KW-1185">Reference proteome</keyword>
<reference evidence="2 3" key="1">
    <citation type="journal article" date="2024" name="Nat. Commun.">
        <title>Phylogenomics reveals the evolutionary origins of lichenization in chlorophyte algae.</title>
        <authorList>
            <person name="Puginier C."/>
            <person name="Libourel C."/>
            <person name="Otte J."/>
            <person name="Skaloud P."/>
            <person name="Haon M."/>
            <person name="Grisel S."/>
            <person name="Petersen M."/>
            <person name="Berrin J.G."/>
            <person name="Delaux P.M."/>
            <person name="Dal Grande F."/>
            <person name="Keller J."/>
        </authorList>
    </citation>
    <scope>NUCLEOTIDE SEQUENCE [LARGE SCALE GENOMIC DNA]</scope>
    <source>
        <strain evidence="2 3">SAG 2523</strain>
    </source>
</reference>
<gene>
    <name evidence="2" type="ORF">WJX84_009021</name>
</gene>
<evidence type="ECO:0000313" key="3">
    <source>
        <dbReference type="Proteomes" id="UP001485043"/>
    </source>
</evidence>
<dbReference type="AlphaFoldDB" id="A0AAW1TAL7"/>
<dbReference type="EMBL" id="JALJOV010000148">
    <property type="protein sequence ID" value="KAK9866605.1"/>
    <property type="molecule type" value="Genomic_DNA"/>
</dbReference>
<evidence type="ECO:0000313" key="2">
    <source>
        <dbReference type="EMBL" id="KAK9866605.1"/>
    </source>
</evidence>
<name>A0AAW1TAL7_9CHLO</name>
<dbReference type="PANTHER" id="PTHR33427">
    <property type="entry name" value="HNH ENDONUCLEASE"/>
    <property type="match status" value="1"/>
</dbReference>
<evidence type="ECO:0000256" key="1">
    <source>
        <dbReference type="SAM" id="MobiDB-lite"/>
    </source>
</evidence>
<feature type="region of interest" description="Disordered" evidence="1">
    <location>
        <begin position="1"/>
        <end position="39"/>
    </location>
</feature>
<comment type="caution">
    <text evidence="2">The sequence shown here is derived from an EMBL/GenBank/DDBJ whole genome shotgun (WGS) entry which is preliminary data.</text>
</comment>
<evidence type="ECO:0008006" key="4">
    <source>
        <dbReference type="Google" id="ProtNLM"/>
    </source>
</evidence>
<feature type="compositionally biased region" description="Gly residues" evidence="1">
    <location>
        <begin position="29"/>
        <end position="39"/>
    </location>
</feature>